<evidence type="ECO:0000313" key="1">
    <source>
        <dbReference type="EMBL" id="ATQ55190.1"/>
    </source>
</evidence>
<protein>
    <submittedName>
        <fullName evidence="1">Uncharacterized protein</fullName>
    </submittedName>
</protein>
<name>A0A2D2BY36_9RHOB</name>
<gene>
    <name evidence="1" type="ORF">PYTT13_04810</name>
</gene>
<organism evidence="1 2">
    <name type="scientific">Paracoccus yeei</name>
    <dbReference type="NCBI Taxonomy" id="147645"/>
    <lineage>
        <taxon>Bacteria</taxon>
        <taxon>Pseudomonadati</taxon>
        <taxon>Pseudomonadota</taxon>
        <taxon>Alphaproteobacteria</taxon>
        <taxon>Rhodobacterales</taxon>
        <taxon>Paracoccaceae</taxon>
        <taxon>Paracoccus</taxon>
    </lineage>
</organism>
<dbReference type="AlphaFoldDB" id="A0A2D2BY36"/>
<dbReference type="Proteomes" id="UP000229314">
    <property type="component" value="Chromosome"/>
</dbReference>
<proteinExistence type="predicted"/>
<dbReference type="EMBL" id="CP024422">
    <property type="protein sequence ID" value="ATQ55190.1"/>
    <property type="molecule type" value="Genomic_DNA"/>
</dbReference>
<reference evidence="1 2" key="1">
    <citation type="submission" date="2017-10" db="EMBL/GenBank/DDBJ databases">
        <title>Complete genome sequence of Paracoccus yeei TT13 isolated from human skin.</title>
        <authorList>
            <person name="Lee K."/>
            <person name="Lim J.Y."/>
            <person name="Hwang I."/>
        </authorList>
    </citation>
    <scope>NUCLEOTIDE SEQUENCE [LARGE SCALE GENOMIC DNA]</scope>
    <source>
        <strain evidence="1 2">TT13</strain>
    </source>
</reference>
<evidence type="ECO:0000313" key="2">
    <source>
        <dbReference type="Proteomes" id="UP000229314"/>
    </source>
</evidence>
<accession>A0A2D2BY36</accession>
<sequence>MERSAVTLAGMFSFDSASVTAAAYQGKFEGFSLTHGTLGKIMDVSAEGEITLYGSDGTAYSAADYNAANVDGGIPQLHNDMIRKADKDERQAKLQALIDASKQASMSRSATA</sequence>